<dbReference type="Proteomes" id="UP000276603">
    <property type="component" value="Unassembled WGS sequence"/>
</dbReference>
<reference evidence="1 2" key="1">
    <citation type="submission" date="2018-10" db="EMBL/GenBank/DDBJ databases">
        <title>Ulvibacterium marinum gen. nov., sp. nov., a novel marine bacterium of the family Flavobacteriaceae, isolated from a culture of the green alga Ulva prolifera.</title>
        <authorList>
            <person name="Zhang Z."/>
        </authorList>
    </citation>
    <scope>NUCLEOTIDE SEQUENCE [LARGE SCALE GENOMIC DNA]</scope>
    <source>
        <strain evidence="1 2">CCMM003</strain>
    </source>
</reference>
<sequence length="63" mass="7190">MACLGDSGFQEFFYLRLATAIRFAPSLRKGKVTSQQKSGRRKGWKIVFKLTPSHGQEIKIDIF</sequence>
<name>A0A3B0C4X3_9FLAO</name>
<evidence type="ECO:0000313" key="1">
    <source>
        <dbReference type="EMBL" id="RKN79741.1"/>
    </source>
</evidence>
<evidence type="ECO:0000313" key="2">
    <source>
        <dbReference type="Proteomes" id="UP000276603"/>
    </source>
</evidence>
<comment type="caution">
    <text evidence="1">The sequence shown here is derived from an EMBL/GenBank/DDBJ whole genome shotgun (WGS) entry which is preliminary data.</text>
</comment>
<gene>
    <name evidence="1" type="ORF">D7Z94_15785</name>
</gene>
<dbReference type="AlphaFoldDB" id="A0A3B0C4X3"/>
<accession>A0A3B0C4X3</accession>
<proteinExistence type="predicted"/>
<keyword evidence="2" id="KW-1185">Reference proteome</keyword>
<dbReference type="EMBL" id="RBCJ01000003">
    <property type="protein sequence ID" value="RKN79741.1"/>
    <property type="molecule type" value="Genomic_DNA"/>
</dbReference>
<protein>
    <submittedName>
        <fullName evidence="1">Uncharacterized protein</fullName>
    </submittedName>
</protein>
<organism evidence="1 2">
    <name type="scientific">Ulvibacterium marinum</name>
    <dbReference type="NCBI Taxonomy" id="2419782"/>
    <lineage>
        <taxon>Bacteria</taxon>
        <taxon>Pseudomonadati</taxon>
        <taxon>Bacteroidota</taxon>
        <taxon>Flavobacteriia</taxon>
        <taxon>Flavobacteriales</taxon>
        <taxon>Flavobacteriaceae</taxon>
        <taxon>Ulvibacterium</taxon>
    </lineage>
</organism>